<dbReference type="RefSeq" id="WP_253762822.1">
    <property type="nucleotide sequence ID" value="NZ_JAMZDZ010000001.1"/>
</dbReference>
<gene>
    <name evidence="1" type="ORF">ACFOZ4_30755</name>
</gene>
<dbReference type="Proteomes" id="UP001595816">
    <property type="component" value="Unassembled WGS sequence"/>
</dbReference>
<organism evidence="1 2">
    <name type="scientific">Hamadaea flava</name>
    <dbReference type="NCBI Taxonomy" id="1742688"/>
    <lineage>
        <taxon>Bacteria</taxon>
        <taxon>Bacillati</taxon>
        <taxon>Actinomycetota</taxon>
        <taxon>Actinomycetes</taxon>
        <taxon>Micromonosporales</taxon>
        <taxon>Micromonosporaceae</taxon>
        <taxon>Hamadaea</taxon>
    </lineage>
</organism>
<evidence type="ECO:0000313" key="2">
    <source>
        <dbReference type="Proteomes" id="UP001595816"/>
    </source>
</evidence>
<reference evidence="2" key="1">
    <citation type="journal article" date="2019" name="Int. J. Syst. Evol. Microbiol.">
        <title>The Global Catalogue of Microorganisms (GCM) 10K type strain sequencing project: providing services to taxonomists for standard genome sequencing and annotation.</title>
        <authorList>
            <consortium name="The Broad Institute Genomics Platform"/>
            <consortium name="The Broad Institute Genome Sequencing Center for Infectious Disease"/>
            <person name="Wu L."/>
            <person name="Ma J."/>
        </authorList>
    </citation>
    <scope>NUCLEOTIDE SEQUENCE [LARGE SCALE GENOMIC DNA]</scope>
    <source>
        <strain evidence="2">CGMCC 4.7289</strain>
    </source>
</reference>
<comment type="caution">
    <text evidence="1">The sequence shown here is derived from an EMBL/GenBank/DDBJ whole genome shotgun (WGS) entry which is preliminary data.</text>
</comment>
<accession>A0ABV8LX31</accession>
<dbReference type="EMBL" id="JBHSAY010000020">
    <property type="protein sequence ID" value="MFC4135013.1"/>
    <property type="molecule type" value="Genomic_DNA"/>
</dbReference>
<protein>
    <submittedName>
        <fullName evidence="1">Uncharacterized protein</fullName>
    </submittedName>
</protein>
<proteinExistence type="predicted"/>
<keyword evidence="2" id="KW-1185">Reference proteome</keyword>
<sequence>MTTDEYDAGSRMGRAWLQTDDGQRWRHGLGGGTSLLRDAMRALSARHGRDYQRGFLDATQTRRSIREPRPLGKRPERVSVTLTVEEDLALKSFRLGDGVTPASRLRAMLAVYCADPDFRARVDQEALASRALRAMRTATGNRDMKRPGR</sequence>
<evidence type="ECO:0000313" key="1">
    <source>
        <dbReference type="EMBL" id="MFC4135013.1"/>
    </source>
</evidence>
<name>A0ABV8LX31_9ACTN</name>